<evidence type="ECO:0000313" key="3">
    <source>
        <dbReference type="Proteomes" id="UP000299102"/>
    </source>
</evidence>
<sequence>MEDERACARRPVPLPALLSKSPRRPDLRYFIKAESLPMHVRYTGKNDQRLWSLGRSYFGRKCRRALGVNIISGDEPISAQSSSAGRNYITPLLGYVSDMPGSSRRLRPSAPYLFTFDTMLDSLFTKASGPGRPGAPPPAADLVSSAKTEVGPPAERRTAVVALLLLGLHGRRTPAGRPHASRPVSAAI</sequence>
<dbReference type="Proteomes" id="UP000299102">
    <property type="component" value="Unassembled WGS sequence"/>
</dbReference>
<gene>
    <name evidence="2" type="ORF">EVAR_56164_1</name>
</gene>
<protein>
    <submittedName>
        <fullName evidence="2">Uncharacterized protein</fullName>
    </submittedName>
</protein>
<evidence type="ECO:0000313" key="2">
    <source>
        <dbReference type="EMBL" id="GBP70497.1"/>
    </source>
</evidence>
<reference evidence="2 3" key="1">
    <citation type="journal article" date="2019" name="Commun. Biol.">
        <title>The bagworm genome reveals a unique fibroin gene that provides high tensile strength.</title>
        <authorList>
            <person name="Kono N."/>
            <person name="Nakamura H."/>
            <person name="Ohtoshi R."/>
            <person name="Tomita M."/>
            <person name="Numata K."/>
            <person name="Arakawa K."/>
        </authorList>
    </citation>
    <scope>NUCLEOTIDE SEQUENCE [LARGE SCALE GENOMIC DNA]</scope>
</reference>
<dbReference type="OrthoDB" id="8300630at2759"/>
<accession>A0A4C1Y7G6</accession>
<organism evidence="2 3">
    <name type="scientific">Eumeta variegata</name>
    <name type="common">Bagworm moth</name>
    <name type="synonym">Eumeta japonica</name>
    <dbReference type="NCBI Taxonomy" id="151549"/>
    <lineage>
        <taxon>Eukaryota</taxon>
        <taxon>Metazoa</taxon>
        <taxon>Ecdysozoa</taxon>
        <taxon>Arthropoda</taxon>
        <taxon>Hexapoda</taxon>
        <taxon>Insecta</taxon>
        <taxon>Pterygota</taxon>
        <taxon>Neoptera</taxon>
        <taxon>Endopterygota</taxon>
        <taxon>Lepidoptera</taxon>
        <taxon>Glossata</taxon>
        <taxon>Ditrysia</taxon>
        <taxon>Tineoidea</taxon>
        <taxon>Psychidae</taxon>
        <taxon>Oiketicinae</taxon>
        <taxon>Eumeta</taxon>
    </lineage>
</organism>
<dbReference type="EMBL" id="BGZK01001076">
    <property type="protein sequence ID" value="GBP70497.1"/>
    <property type="molecule type" value="Genomic_DNA"/>
</dbReference>
<name>A0A4C1Y7G6_EUMVA</name>
<proteinExistence type="predicted"/>
<keyword evidence="3" id="KW-1185">Reference proteome</keyword>
<comment type="caution">
    <text evidence="2">The sequence shown here is derived from an EMBL/GenBank/DDBJ whole genome shotgun (WGS) entry which is preliminary data.</text>
</comment>
<evidence type="ECO:0000256" key="1">
    <source>
        <dbReference type="SAM" id="MobiDB-lite"/>
    </source>
</evidence>
<feature type="region of interest" description="Disordered" evidence="1">
    <location>
        <begin position="127"/>
        <end position="151"/>
    </location>
</feature>
<dbReference type="AlphaFoldDB" id="A0A4C1Y7G6"/>